<dbReference type="PANTHER" id="PTHR10159:SF519">
    <property type="entry name" value="DUAL SPECIFICITY PROTEIN PHOSPHATASE MPK3"/>
    <property type="match status" value="1"/>
</dbReference>
<evidence type="ECO:0000256" key="3">
    <source>
        <dbReference type="ARBA" id="ARBA00022801"/>
    </source>
</evidence>
<feature type="transmembrane region" description="Helical" evidence="5">
    <location>
        <begin position="389"/>
        <end position="410"/>
    </location>
</feature>
<evidence type="ECO:0000256" key="5">
    <source>
        <dbReference type="SAM" id="Phobius"/>
    </source>
</evidence>
<dbReference type="GO" id="GO:0033550">
    <property type="term" value="F:MAP kinase tyrosine phosphatase activity"/>
    <property type="evidence" value="ECO:0007669"/>
    <property type="project" value="TreeGrafter"/>
</dbReference>
<keyword evidence="3" id="KW-0378">Hydrolase</keyword>
<dbReference type="SUPFAM" id="SSF52799">
    <property type="entry name" value="(Phosphotyrosine protein) phosphatases II"/>
    <property type="match status" value="1"/>
</dbReference>
<reference evidence="8 9" key="1">
    <citation type="submission" date="2019-03" db="EMBL/GenBank/DDBJ databases">
        <title>An improved genome assembly of the fluke Schistosoma japonicum.</title>
        <authorList>
            <person name="Hu W."/>
            <person name="Luo F."/>
            <person name="Yin M."/>
            <person name="Mo X."/>
            <person name="Sun C."/>
            <person name="Wu Q."/>
            <person name="Zhu B."/>
            <person name="Xiang M."/>
            <person name="Wang J."/>
            <person name="Wang Y."/>
            <person name="Zhang T."/>
            <person name="Xu B."/>
            <person name="Zheng H."/>
            <person name="Feng Z."/>
        </authorList>
    </citation>
    <scope>NUCLEOTIDE SEQUENCE [LARGE SCALE GENOMIC DNA]</scope>
    <source>
        <strain evidence="8">HuSjv2</strain>
        <tissue evidence="8">Worms</tissue>
    </source>
</reference>
<dbReference type="PROSITE" id="PS50054">
    <property type="entry name" value="TYR_PHOSPHATASE_DUAL"/>
    <property type="match status" value="1"/>
</dbReference>
<evidence type="ECO:0000313" key="9">
    <source>
        <dbReference type="Proteomes" id="UP000311919"/>
    </source>
</evidence>
<dbReference type="InterPro" id="IPR029021">
    <property type="entry name" value="Prot-tyrosine_phosphatase-like"/>
</dbReference>
<dbReference type="SUPFAM" id="SSF52821">
    <property type="entry name" value="Rhodanese/Cell cycle control phosphatase"/>
    <property type="match status" value="1"/>
</dbReference>
<evidence type="ECO:0000256" key="2">
    <source>
        <dbReference type="ARBA" id="ARBA00013064"/>
    </source>
</evidence>
<keyword evidence="9" id="KW-1185">Reference proteome</keyword>
<evidence type="ECO:0000259" key="6">
    <source>
        <dbReference type="PROSITE" id="PS50054"/>
    </source>
</evidence>
<sequence length="580" mass="65727">MSNSKVIIIERPERSKHVIHEEKDKNTCGMVQADIILSRLRKAKESATDSSLIIVDMRETRLYQSCHILTARSANCYTKTMAKRAIQSWDIWFTETCGCPAPYKDSPVSFISQLSLIKPAIVVYDQRGDLVSTSTLKDKKVRAELHFISALLTRGNRVYMIDGGFEAFRNLRDSCDFVDRHTPLFINYIHTDDSSCSEAASPASLSDTSENSSIVSRVFNDNAVITLRDNDDDNNRNNDNIVNYNESLSNDISCFKLDNFESNETEKIISCLNNYSRDETLVVRIKQTPLRINQIQQNNEDVLSACISQILPFLYLGNARDSQDVDLIRRLNVTHIINVSDSLPMPFRRLNRIQYLHIPASDTTKQNLLPSFDRAVQFIEKARKRNGVVLVHCFAGVSRSVAVVIAYLLYNNRGLNVYKALEYVQARRSVAGPNLHFMGQLQAYYHDLHNRKPTIFSEKFNIKSKDKLTKRNSAENLTGKLKRNNLPRSVSLSSNWIESQSCTASVFRKVSCSSNTSTPPYVASPLGIYDSSVIKSTINKKSFHSTWSVSTTSKNHRRSLFRNCSNESKTPSLKSVKALK</sequence>
<feature type="domain" description="Tyrosine specific protein phosphatases" evidence="7">
    <location>
        <begin position="370"/>
        <end position="428"/>
    </location>
</feature>
<dbReference type="InterPro" id="IPR001763">
    <property type="entry name" value="Rhodanese-like_dom"/>
</dbReference>
<dbReference type="OrthoDB" id="165342at2759"/>
<dbReference type="Pfam" id="PF00581">
    <property type="entry name" value="Rhodanese"/>
    <property type="match status" value="1"/>
</dbReference>
<dbReference type="STRING" id="6182.A0A4Z2DC76"/>
<dbReference type="SMART" id="SM00404">
    <property type="entry name" value="PTPc_motif"/>
    <property type="match status" value="1"/>
</dbReference>
<keyword evidence="5" id="KW-0472">Membrane</keyword>
<dbReference type="InterPro" id="IPR020422">
    <property type="entry name" value="TYR_PHOSPHATASE_DUAL_dom"/>
</dbReference>
<dbReference type="InterPro" id="IPR003595">
    <property type="entry name" value="Tyr_Pase_cat"/>
</dbReference>
<gene>
    <name evidence="8" type="ORF">EWB00_002358</name>
</gene>
<dbReference type="InterPro" id="IPR000340">
    <property type="entry name" value="Dual-sp_phosphatase_cat-dom"/>
</dbReference>
<evidence type="ECO:0000256" key="4">
    <source>
        <dbReference type="ARBA" id="ARBA00022912"/>
    </source>
</evidence>
<evidence type="ECO:0000256" key="1">
    <source>
        <dbReference type="ARBA" id="ARBA00008601"/>
    </source>
</evidence>
<dbReference type="AlphaFoldDB" id="A0A4Z2DC76"/>
<dbReference type="PANTHER" id="PTHR10159">
    <property type="entry name" value="DUAL SPECIFICITY PROTEIN PHOSPHATASE"/>
    <property type="match status" value="1"/>
</dbReference>
<dbReference type="InterPro" id="IPR000387">
    <property type="entry name" value="Tyr_Pase_dom"/>
</dbReference>
<keyword evidence="5" id="KW-1133">Transmembrane helix</keyword>
<dbReference type="InterPro" id="IPR036873">
    <property type="entry name" value="Rhodanese-like_dom_sf"/>
</dbReference>
<dbReference type="GO" id="GO:0043409">
    <property type="term" value="P:negative regulation of MAPK cascade"/>
    <property type="evidence" value="ECO:0007669"/>
    <property type="project" value="TreeGrafter"/>
</dbReference>
<dbReference type="GO" id="GO:0005737">
    <property type="term" value="C:cytoplasm"/>
    <property type="evidence" value="ECO:0007669"/>
    <property type="project" value="TreeGrafter"/>
</dbReference>
<keyword evidence="4" id="KW-0904">Protein phosphatase</keyword>
<dbReference type="Gene3D" id="3.90.190.10">
    <property type="entry name" value="Protein tyrosine phosphatase superfamily"/>
    <property type="match status" value="1"/>
</dbReference>
<feature type="domain" description="Tyrosine-protein phosphatase" evidence="6">
    <location>
        <begin position="306"/>
        <end position="450"/>
    </location>
</feature>
<dbReference type="Gene3D" id="3.40.250.10">
    <property type="entry name" value="Rhodanese-like domain"/>
    <property type="match status" value="1"/>
</dbReference>
<protein>
    <recommendedName>
        <fullName evidence="2">protein-tyrosine-phosphatase</fullName>
        <ecNumber evidence="2">3.1.3.48</ecNumber>
    </recommendedName>
</protein>
<dbReference type="GO" id="GO:0017017">
    <property type="term" value="F:MAP kinase tyrosine/serine/threonine phosphatase activity"/>
    <property type="evidence" value="ECO:0007669"/>
    <property type="project" value="TreeGrafter"/>
</dbReference>
<keyword evidence="5" id="KW-0812">Transmembrane</keyword>
<dbReference type="Pfam" id="PF00782">
    <property type="entry name" value="DSPc"/>
    <property type="match status" value="1"/>
</dbReference>
<dbReference type="Proteomes" id="UP000311919">
    <property type="component" value="Unassembled WGS sequence"/>
</dbReference>
<proteinExistence type="inferred from homology"/>
<evidence type="ECO:0000259" key="7">
    <source>
        <dbReference type="PROSITE" id="PS50056"/>
    </source>
</evidence>
<accession>A0A4Z2DC76</accession>
<dbReference type="PROSITE" id="PS50056">
    <property type="entry name" value="TYR_PHOSPHATASE_2"/>
    <property type="match status" value="1"/>
</dbReference>
<comment type="caution">
    <text evidence="8">The sequence shown here is derived from an EMBL/GenBank/DDBJ whole genome shotgun (WGS) entry which is preliminary data.</text>
</comment>
<organism evidence="8 9">
    <name type="scientific">Schistosoma japonicum</name>
    <name type="common">Blood fluke</name>
    <dbReference type="NCBI Taxonomy" id="6182"/>
    <lineage>
        <taxon>Eukaryota</taxon>
        <taxon>Metazoa</taxon>
        <taxon>Spiralia</taxon>
        <taxon>Lophotrochozoa</taxon>
        <taxon>Platyhelminthes</taxon>
        <taxon>Trematoda</taxon>
        <taxon>Digenea</taxon>
        <taxon>Strigeidida</taxon>
        <taxon>Schistosomatoidea</taxon>
        <taxon>Schistosomatidae</taxon>
        <taxon>Schistosoma</taxon>
    </lineage>
</organism>
<dbReference type="GO" id="GO:0008330">
    <property type="term" value="F:protein tyrosine/threonine phosphatase activity"/>
    <property type="evidence" value="ECO:0007669"/>
    <property type="project" value="TreeGrafter"/>
</dbReference>
<dbReference type="EC" id="3.1.3.48" evidence="2"/>
<comment type="similarity">
    <text evidence="1">Belongs to the protein-tyrosine phosphatase family. Non-receptor class dual specificity subfamily.</text>
</comment>
<name>A0A4Z2DC76_SCHJA</name>
<evidence type="ECO:0000313" key="8">
    <source>
        <dbReference type="EMBL" id="TNN14102.1"/>
    </source>
</evidence>
<dbReference type="SMART" id="SM00195">
    <property type="entry name" value="DSPc"/>
    <property type="match status" value="1"/>
</dbReference>
<dbReference type="CDD" id="cd14498">
    <property type="entry name" value="DSP"/>
    <property type="match status" value="1"/>
</dbReference>
<dbReference type="PRINTS" id="PR01908">
    <property type="entry name" value="ADSPHPHTASE"/>
</dbReference>
<dbReference type="EMBL" id="SKCS01000180">
    <property type="protein sequence ID" value="TNN14102.1"/>
    <property type="molecule type" value="Genomic_DNA"/>
</dbReference>